<dbReference type="Proteomes" id="UP000198426">
    <property type="component" value="Unassembled WGS sequence"/>
</dbReference>
<evidence type="ECO:0000256" key="4">
    <source>
        <dbReference type="ARBA" id="ARBA00022485"/>
    </source>
</evidence>
<keyword evidence="11" id="KW-1185">Reference proteome</keyword>
<dbReference type="GO" id="GO:0051539">
    <property type="term" value="F:4 iron, 4 sulfur cluster binding"/>
    <property type="evidence" value="ECO:0007669"/>
    <property type="project" value="UniProtKB-KW"/>
</dbReference>
<organism evidence="10 11">
    <name type="scientific">Tropicimonas sediminicola</name>
    <dbReference type="NCBI Taxonomy" id="1031541"/>
    <lineage>
        <taxon>Bacteria</taxon>
        <taxon>Pseudomonadati</taxon>
        <taxon>Pseudomonadota</taxon>
        <taxon>Alphaproteobacteria</taxon>
        <taxon>Rhodobacterales</taxon>
        <taxon>Roseobacteraceae</taxon>
        <taxon>Tropicimonas</taxon>
    </lineage>
</organism>
<dbReference type="EMBL" id="FZOY01000001">
    <property type="protein sequence ID" value="SNS26267.1"/>
    <property type="molecule type" value="Genomic_DNA"/>
</dbReference>
<evidence type="ECO:0000256" key="5">
    <source>
        <dbReference type="ARBA" id="ARBA00022723"/>
    </source>
</evidence>
<dbReference type="Pfam" id="PF04879">
    <property type="entry name" value="Molybdop_Fe4S4"/>
    <property type="match status" value="1"/>
</dbReference>
<dbReference type="Gene3D" id="3.30.200.210">
    <property type="match status" value="1"/>
</dbReference>
<evidence type="ECO:0000256" key="6">
    <source>
        <dbReference type="ARBA" id="ARBA00023002"/>
    </source>
</evidence>
<dbReference type="PANTHER" id="PTHR43598">
    <property type="entry name" value="TUNGSTEN-CONTAINING FORMYLMETHANOFURAN DEHYDROGENASE 2 SUBUNIT B"/>
    <property type="match status" value="1"/>
</dbReference>
<dbReference type="PANTHER" id="PTHR43598:SF5">
    <property type="entry name" value="DMSO REDUCTASE CHAIN A"/>
    <property type="match status" value="1"/>
</dbReference>
<evidence type="ECO:0000256" key="3">
    <source>
        <dbReference type="ARBA" id="ARBA00010312"/>
    </source>
</evidence>
<evidence type="ECO:0000256" key="8">
    <source>
        <dbReference type="ARBA" id="ARBA00023014"/>
    </source>
</evidence>
<protein>
    <submittedName>
        <fullName evidence="10">Anaerobic selenocysteine-containing dehydrogenase</fullName>
    </submittedName>
</protein>
<proteinExistence type="inferred from homology"/>
<dbReference type="GO" id="GO:0030313">
    <property type="term" value="C:cell envelope"/>
    <property type="evidence" value="ECO:0007669"/>
    <property type="project" value="UniProtKB-SubCell"/>
</dbReference>
<dbReference type="SMART" id="SM00926">
    <property type="entry name" value="Molybdop_Fe4S4"/>
    <property type="match status" value="1"/>
</dbReference>
<evidence type="ECO:0000256" key="2">
    <source>
        <dbReference type="ARBA" id="ARBA00004196"/>
    </source>
</evidence>
<dbReference type="OrthoDB" id="9810782at2"/>
<comment type="cofactor">
    <cofactor evidence="1">
        <name>[4Fe-4S] cluster</name>
        <dbReference type="ChEBI" id="CHEBI:49883"/>
    </cofactor>
</comment>
<reference evidence="10 11" key="1">
    <citation type="submission" date="2017-06" db="EMBL/GenBank/DDBJ databases">
        <authorList>
            <person name="Kim H.J."/>
            <person name="Triplett B.A."/>
        </authorList>
    </citation>
    <scope>NUCLEOTIDE SEQUENCE [LARGE SCALE GENOMIC DNA]</scope>
    <source>
        <strain evidence="10 11">DSM 29339</strain>
    </source>
</reference>
<dbReference type="CDD" id="cd02783">
    <property type="entry name" value="MopB_CT_2"/>
    <property type="match status" value="1"/>
</dbReference>
<comment type="subcellular location">
    <subcellularLocation>
        <location evidence="2">Cell envelope</location>
    </subcellularLocation>
</comment>
<evidence type="ECO:0000256" key="7">
    <source>
        <dbReference type="ARBA" id="ARBA00023004"/>
    </source>
</evidence>
<dbReference type="SUPFAM" id="SSF50692">
    <property type="entry name" value="ADC-like"/>
    <property type="match status" value="1"/>
</dbReference>
<keyword evidence="4" id="KW-0004">4Fe-4S</keyword>
<keyword evidence="8" id="KW-0411">Iron-sulfur</keyword>
<dbReference type="InterPro" id="IPR009010">
    <property type="entry name" value="Asp_de-COase-like_dom_sf"/>
</dbReference>
<dbReference type="InterPro" id="IPR006656">
    <property type="entry name" value="Mopterin_OxRdtase"/>
</dbReference>
<evidence type="ECO:0000313" key="10">
    <source>
        <dbReference type="EMBL" id="SNS26267.1"/>
    </source>
</evidence>
<dbReference type="Gene3D" id="2.40.40.20">
    <property type="match status" value="1"/>
</dbReference>
<dbReference type="Pfam" id="PF01568">
    <property type="entry name" value="Molydop_binding"/>
    <property type="match status" value="1"/>
</dbReference>
<dbReference type="PROSITE" id="PS51669">
    <property type="entry name" value="4FE4S_MOW_BIS_MGD"/>
    <property type="match status" value="1"/>
</dbReference>
<dbReference type="AlphaFoldDB" id="A0A239D1U5"/>
<evidence type="ECO:0000313" key="11">
    <source>
        <dbReference type="Proteomes" id="UP000198426"/>
    </source>
</evidence>
<dbReference type="GO" id="GO:0043546">
    <property type="term" value="F:molybdopterin cofactor binding"/>
    <property type="evidence" value="ECO:0007669"/>
    <property type="project" value="InterPro"/>
</dbReference>
<comment type="similarity">
    <text evidence="3">Belongs to the prokaryotic molybdopterin-containing oxidoreductase family.</text>
</comment>
<sequence>MTREPTIELNQPVGDRVAKTTCYMCACRCGIDVHIRDGKVRYIEGNRDHPVNRGVICGKGASGIMQHYSPARLRAPMKRVGPRGSGLFEEITWGEALETATKWLKDVRRTDPRKLAFFTGRDQSQSLTGFWAMQYGTPNFAAHGGFCSVNMAAGGLYTFGGAFWEFGDPDWEHTKYLMLFGVAEDHASNPIKAGIGQLKKRQAKVLSVNPVRTGYSAVADEWVGIRPGTDGLFVGALIHELFRTQQVDLDYLLRYTNAAWLVIDAPGEADDGLFARNAEGRALVFDTAGNALASSMDVAAKPALTGRRELPDGRSARPVFELMAERFLSDDYTPDAVAGQTGVPADQIRRIAAELAEVAFREEIVIEREWTDWAGRKHDRMIGRPVSMHAMRGISAHSNGFQTCRMIHVLQILLGTIDCPGGFRYKPPYPKQTPPNLLPHGATGDIRPEMPLGGPHLGFPHGPAHLLLDAEGNPSRLDKAFSWDAPMSAHGLMHMVINNAAKRDPYGIDVLFLYMANMAWNSSMNVPGTLDALTATDENGDYVIPKIIYSDAYYSETVPFADLILPDTTYLERHDCISMLDRPISDPDFIADSIRHPVVQPDRDVRGFQDVLIDLGARIGLPAFTNEDGSPKYPGGYPDYMVHHQRKPGIGPLAGWRGEDGSEFGVGTPNDDQIQRYKENGAFFEHRVAPEHAYFKHANRGYLDWGIEKGIRLSPEPTIFQLYSEPLQRFRLAARGHGERQPPERARDRVERYFDPLPFWYPPFEGSQVDEASFPLHAITQRPMHMYHSWGSQNAWLRQITAANRLYIHRSVGEAIGAADDDWVWLASHLSRIKCQVRLMDGVNPHTVWTWNAIGKRRGAWGLSEDAPESRDGFLLNHLIGELLPEREGGYRFSNSDPITGQAAWFDLRVRIEKAEACDHVEPYFEPLGTGTQPASPGKLAFGAEFRGKAR</sequence>
<accession>A0A239D1U5</accession>
<evidence type="ECO:0000259" key="9">
    <source>
        <dbReference type="PROSITE" id="PS51669"/>
    </source>
</evidence>
<dbReference type="SUPFAM" id="SSF53706">
    <property type="entry name" value="Formate dehydrogenase/DMSO reductase, domains 1-3"/>
    <property type="match status" value="1"/>
</dbReference>
<feature type="domain" description="4Fe-4S Mo/W bis-MGD-type" evidence="9">
    <location>
        <begin position="15"/>
        <end position="71"/>
    </location>
</feature>
<dbReference type="InterPro" id="IPR006963">
    <property type="entry name" value="Mopterin_OxRdtase_4Fe-4S_dom"/>
</dbReference>
<dbReference type="InterPro" id="IPR006657">
    <property type="entry name" value="MoPterin_dinucl-bd_dom"/>
</dbReference>
<dbReference type="GO" id="GO:0046872">
    <property type="term" value="F:metal ion binding"/>
    <property type="evidence" value="ECO:0007669"/>
    <property type="project" value="UniProtKB-KW"/>
</dbReference>
<dbReference type="RefSeq" id="WP_089231124.1">
    <property type="nucleotide sequence ID" value="NZ_FZOY01000001.1"/>
</dbReference>
<evidence type="ECO:0000256" key="1">
    <source>
        <dbReference type="ARBA" id="ARBA00001966"/>
    </source>
</evidence>
<dbReference type="Gene3D" id="3.40.50.740">
    <property type="match status" value="1"/>
</dbReference>
<dbReference type="Pfam" id="PF00384">
    <property type="entry name" value="Molybdopterin"/>
    <property type="match status" value="1"/>
</dbReference>
<dbReference type="Gene3D" id="3.40.228.10">
    <property type="entry name" value="Dimethylsulfoxide Reductase, domain 2"/>
    <property type="match status" value="1"/>
</dbReference>
<keyword evidence="5" id="KW-0479">Metal-binding</keyword>
<keyword evidence="6" id="KW-0560">Oxidoreductase</keyword>
<name>A0A239D1U5_9RHOB</name>
<gene>
    <name evidence="10" type="ORF">SAMN05421757_101599</name>
</gene>
<keyword evidence="7" id="KW-0408">Iron</keyword>
<dbReference type="GO" id="GO:0016491">
    <property type="term" value="F:oxidoreductase activity"/>
    <property type="evidence" value="ECO:0007669"/>
    <property type="project" value="UniProtKB-KW"/>
</dbReference>